<feature type="region of interest" description="Disordered" evidence="1">
    <location>
        <begin position="43"/>
        <end position="66"/>
    </location>
</feature>
<feature type="non-terminal residue" evidence="2">
    <location>
        <position position="66"/>
    </location>
</feature>
<protein>
    <submittedName>
        <fullName evidence="2">Uncharacterized protein</fullName>
    </submittedName>
</protein>
<dbReference type="Proteomes" id="UP000724686">
    <property type="component" value="Unassembled WGS sequence"/>
</dbReference>
<comment type="caution">
    <text evidence="2">The sequence shown here is derived from an EMBL/GenBank/DDBJ whole genome shotgun (WGS) entry which is preliminary data.</text>
</comment>
<evidence type="ECO:0000313" key="2">
    <source>
        <dbReference type="EMBL" id="MBM9578640.1"/>
    </source>
</evidence>
<gene>
    <name evidence="2" type="ORF">JWG45_15955</name>
</gene>
<reference evidence="2 3" key="1">
    <citation type="submission" date="2021-02" db="EMBL/GenBank/DDBJ databases">
        <title>Leptospira ainlahdjerensis sp. nov., Leptospira ainazelensis sp. nov., Leptospira abararensis sp. nov. and Leptospira chreensis sp. nov., four new species isolated from water sources in Algeria.</title>
        <authorList>
            <person name="Amara Korba A."/>
            <person name="Kainiu M."/>
            <person name="Vincent A.T."/>
            <person name="Mariet J.-F."/>
            <person name="Veyrier F.J."/>
            <person name="Goarant C."/>
            <person name="Picardeau M."/>
        </authorList>
    </citation>
    <scope>NUCLEOTIDE SEQUENCE [LARGE SCALE GENOMIC DNA]</scope>
    <source>
        <strain evidence="2 3">201903070</strain>
    </source>
</reference>
<dbReference type="RefSeq" id="WP_205280636.1">
    <property type="nucleotide sequence ID" value="NZ_JAFFPU010000065.1"/>
</dbReference>
<accession>A0ABS2UE47</accession>
<dbReference type="EMBL" id="JAFFPU010000065">
    <property type="protein sequence ID" value="MBM9578640.1"/>
    <property type="molecule type" value="Genomic_DNA"/>
</dbReference>
<name>A0ABS2UE47_9LEPT</name>
<evidence type="ECO:0000313" key="3">
    <source>
        <dbReference type="Proteomes" id="UP000724686"/>
    </source>
</evidence>
<keyword evidence="3" id="KW-1185">Reference proteome</keyword>
<proteinExistence type="predicted"/>
<evidence type="ECO:0000256" key="1">
    <source>
        <dbReference type="SAM" id="MobiDB-lite"/>
    </source>
</evidence>
<organism evidence="2 3">
    <name type="scientific">Leptospira ainlahdjerensis</name>
    <dbReference type="NCBI Taxonomy" id="2810033"/>
    <lineage>
        <taxon>Bacteria</taxon>
        <taxon>Pseudomonadati</taxon>
        <taxon>Spirochaetota</taxon>
        <taxon>Spirochaetia</taxon>
        <taxon>Leptospirales</taxon>
        <taxon>Leptospiraceae</taxon>
        <taxon>Leptospira</taxon>
    </lineage>
</organism>
<sequence length="66" mass="7438">MVFGSRVSLNTTFETDTLTSNNQLCTAGAQFFKNKTSLHYNRVSDRSVNPAMHRSDSNGRRARNTK</sequence>